<feature type="disulfide bond" evidence="4">
    <location>
        <begin position="125"/>
        <end position="135"/>
    </location>
</feature>
<keyword evidence="8" id="KW-1185">Reference proteome</keyword>
<comment type="similarity">
    <text evidence="2">Belongs to the glycosyltransferase 47 family.</text>
</comment>
<comment type="subcellular location">
    <subcellularLocation>
        <location evidence="1">Golgi apparatus membrane</location>
        <topology evidence="1">Single-pass type II membrane protein</topology>
    </subcellularLocation>
</comment>
<dbReference type="PROSITE" id="PS50026">
    <property type="entry name" value="EGF_3"/>
    <property type="match status" value="1"/>
</dbReference>
<reference evidence="7" key="2">
    <citation type="submission" date="2020-11" db="EMBL/GenBank/DDBJ databases">
        <authorList>
            <person name="Cecchin M."/>
            <person name="Marcolungo L."/>
            <person name="Rossato M."/>
            <person name="Girolomoni L."/>
            <person name="Cosentino E."/>
            <person name="Cuine S."/>
            <person name="Li-Beisson Y."/>
            <person name="Delledonne M."/>
            <person name="Ballottari M."/>
        </authorList>
    </citation>
    <scope>NUCLEOTIDE SEQUENCE</scope>
    <source>
        <strain evidence="7">211/11P</strain>
        <tissue evidence="7">Whole cell</tissue>
    </source>
</reference>
<gene>
    <name evidence="7" type="ORF">D9Q98_003920</name>
</gene>
<evidence type="ECO:0000259" key="6">
    <source>
        <dbReference type="PROSITE" id="PS50026"/>
    </source>
</evidence>
<evidence type="ECO:0000313" key="8">
    <source>
        <dbReference type="Proteomes" id="UP001055712"/>
    </source>
</evidence>
<dbReference type="InterPro" id="IPR040911">
    <property type="entry name" value="Exostosin_GT47"/>
</dbReference>
<organism evidence="7 8">
    <name type="scientific">Chlorella vulgaris</name>
    <name type="common">Green alga</name>
    <dbReference type="NCBI Taxonomy" id="3077"/>
    <lineage>
        <taxon>Eukaryota</taxon>
        <taxon>Viridiplantae</taxon>
        <taxon>Chlorophyta</taxon>
        <taxon>core chlorophytes</taxon>
        <taxon>Trebouxiophyceae</taxon>
        <taxon>Chlorellales</taxon>
        <taxon>Chlorellaceae</taxon>
        <taxon>Chlorella clade</taxon>
        <taxon>Chlorella</taxon>
    </lineage>
</organism>
<proteinExistence type="inferred from homology"/>
<comment type="caution">
    <text evidence="4">Lacks conserved residue(s) required for the propagation of feature annotation.</text>
</comment>
<evidence type="ECO:0000256" key="3">
    <source>
        <dbReference type="ARBA" id="ARBA00023034"/>
    </source>
</evidence>
<dbReference type="InterPro" id="IPR004263">
    <property type="entry name" value="Exostosin"/>
</dbReference>
<comment type="caution">
    <text evidence="7">The sequence shown here is derived from an EMBL/GenBank/DDBJ whole genome shotgun (WGS) entry which is preliminary data.</text>
</comment>
<dbReference type="OrthoDB" id="1924787at2759"/>
<evidence type="ECO:0000256" key="5">
    <source>
        <dbReference type="SAM" id="MobiDB-lite"/>
    </source>
</evidence>
<dbReference type="GO" id="GO:0016757">
    <property type="term" value="F:glycosyltransferase activity"/>
    <property type="evidence" value="ECO:0007669"/>
    <property type="project" value="InterPro"/>
</dbReference>
<feature type="disulfide bond" evidence="4">
    <location>
        <begin position="147"/>
        <end position="156"/>
    </location>
</feature>
<dbReference type="Pfam" id="PF03016">
    <property type="entry name" value="Exostosin_GT47"/>
    <property type="match status" value="1"/>
</dbReference>
<evidence type="ECO:0000313" key="7">
    <source>
        <dbReference type="EMBL" id="KAI3432363.1"/>
    </source>
</evidence>
<keyword evidence="4" id="KW-0245">EGF-like domain</keyword>
<evidence type="ECO:0000256" key="2">
    <source>
        <dbReference type="ARBA" id="ARBA00010271"/>
    </source>
</evidence>
<dbReference type="GO" id="GO:0000139">
    <property type="term" value="C:Golgi membrane"/>
    <property type="evidence" value="ECO:0007669"/>
    <property type="project" value="UniProtKB-SubCell"/>
</dbReference>
<evidence type="ECO:0000256" key="4">
    <source>
        <dbReference type="PROSITE-ProRule" id="PRU00076"/>
    </source>
</evidence>
<dbReference type="PROSITE" id="PS01186">
    <property type="entry name" value="EGF_2"/>
    <property type="match status" value="1"/>
</dbReference>
<feature type="compositionally biased region" description="Polar residues" evidence="5">
    <location>
        <begin position="485"/>
        <end position="500"/>
    </location>
</feature>
<dbReference type="PROSITE" id="PS00022">
    <property type="entry name" value="EGF_1"/>
    <property type="match status" value="2"/>
</dbReference>
<dbReference type="PANTHER" id="PTHR11062:SF376">
    <property type="entry name" value="EXOSTOSIN FAMILY PROTEIN"/>
    <property type="match status" value="1"/>
</dbReference>
<dbReference type="InterPro" id="IPR000742">
    <property type="entry name" value="EGF"/>
</dbReference>
<name>A0A9D4TR44_CHLVU</name>
<dbReference type="PANTHER" id="PTHR11062">
    <property type="entry name" value="EXOSTOSIN HEPARAN SULFATE GLYCOSYLTRANSFERASE -RELATED"/>
    <property type="match status" value="1"/>
</dbReference>
<sequence>MCRCPFGRLGDGCELDFLAPCKQRPDGIPSCGGEVTKSCECIQRCRLYVCGNKDFCGKGRMFSSNRGCYMRDGVPPDEQFSLIPEANETGVKYFEGYADSAKEVPRDEALFDKSSKTKSEPLNKCSDNCSGKGYCASWNKQTYSCRCYRGYAGSMCELEAPSCFLNCSGRGKCIDHFCHCKPPYFSIGCSRSTVYPKNNPSRPSPVGFKIYMYELNTQLAYELAYFVGWRAHDPIYIAYQKFMAQFLLSSVRTEDPLEASLFYVPAFMFSYSSNGGSGREHAKPLFDYIQRTWPYWNRTGGRDHFVWTPADHGACGWDASLSQLIRVSHFGMHTTHTTFFKDFGHRGHPDYGCYHPLKDVVAVPYDPKMVTFLANTQNATLEERFRNKKKLFFFSGAVRDDPAYAGSTRRVLDDLLRSWNDSEVNWSEAPAANYHLAFQEAKFCLAPYGYGWGMRLHQSILGGLPKAHSVLQPHATPQKRWCGASRSNPTGKSQQVSPQQKAERATLRQFGPEPYSNRCKFGWVDTVEQLRARTRLSLPCSALRGFCPAHCAGEAPPGGSANSHYVVLGQTGGDGRVQHLA</sequence>
<feature type="domain" description="EGF-like" evidence="6">
    <location>
        <begin position="121"/>
        <end position="157"/>
    </location>
</feature>
<dbReference type="Proteomes" id="UP001055712">
    <property type="component" value="Unassembled WGS sequence"/>
</dbReference>
<keyword evidence="3" id="KW-0333">Golgi apparatus</keyword>
<dbReference type="AlphaFoldDB" id="A0A9D4TR44"/>
<protein>
    <recommendedName>
        <fullName evidence="6">EGF-like domain-containing protein</fullName>
    </recommendedName>
</protein>
<feature type="region of interest" description="Disordered" evidence="5">
    <location>
        <begin position="479"/>
        <end position="504"/>
    </location>
</feature>
<accession>A0A9D4TR44</accession>
<dbReference type="EMBL" id="SIDB01000005">
    <property type="protein sequence ID" value="KAI3432363.1"/>
    <property type="molecule type" value="Genomic_DNA"/>
</dbReference>
<evidence type="ECO:0000256" key="1">
    <source>
        <dbReference type="ARBA" id="ARBA00004323"/>
    </source>
</evidence>
<keyword evidence="4" id="KW-1015">Disulfide bond</keyword>
<reference evidence="7" key="1">
    <citation type="journal article" date="2019" name="Plant J.">
        <title>Chlorella vulgaris genome assembly and annotation reveals the molecular basis for metabolic acclimation to high light conditions.</title>
        <authorList>
            <person name="Cecchin M."/>
            <person name="Marcolungo L."/>
            <person name="Rossato M."/>
            <person name="Girolomoni L."/>
            <person name="Cosentino E."/>
            <person name="Cuine S."/>
            <person name="Li-Beisson Y."/>
            <person name="Delledonne M."/>
            <person name="Ballottari M."/>
        </authorList>
    </citation>
    <scope>NUCLEOTIDE SEQUENCE</scope>
    <source>
        <strain evidence="7">211/11P</strain>
    </source>
</reference>